<evidence type="ECO:0000256" key="2">
    <source>
        <dbReference type="ARBA" id="ARBA00004651"/>
    </source>
</evidence>
<dbReference type="PROSITE" id="PS50109">
    <property type="entry name" value="HIS_KIN"/>
    <property type="match status" value="1"/>
</dbReference>
<dbReference type="Gene3D" id="1.10.287.130">
    <property type="match status" value="1"/>
</dbReference>
<dbReference type="CDD" id="cd06225">
    <property type="entry name" value="HAMP"/>
    <property type="match status" value="1"/>
</dbReference>
<evidence type="ECO:0000256" key="12">
    <source>
        <dbReference type="ARBA" id="ARBA00023012"/>
    </source>
</evidence>
<dbReference type="InterPro" id="IPR036890">
    <property type="entry name" value="HATPase_C_sf"/>
</dbReference>
<dbReference type="FunFam" id="1.10.287.130:FF:000001">
    <property type="entry name" value="Two-component sensor histidine kinase"/>
    <property type="match status" value="1"/>
</dbReference>
<dbReference type="InterPro" id="IPR036097">
    <property type="entry name" value="HisK_dim/P_sf"/>
</dbReference>
<evidence type="ECO:0000256" key="3">
    <source>
        <dbReference type="ARBA" id="ARBA00012438"/>
    </source>
</evidence>
<dbReference type="GO" id="GO:0000155">
    <property type="term" value="F:phosphorelay sensor kinase activity"/>
    <property type="evidence" value="ECO:0007669"/>
    <property type="project" value="InterPro"/>
</dbReference>
<evidence type="ECO:0000256" key="5">
    <source>
        <dbReference type="ARBA" id="ARBA00022553"/>
    </source>
</evidence>
<dbReference type="STRING" id="56804.BAE46_03980"/>
<evidence type="ECO:0000259" key="17">
    <source>
        <dbReference type="PROSITE" id="PS50885"/>
    </source>
</evidence>
<dbReference type="InterPro" id="IPR003594">
    <property type="entry name" value="HATPase_dom"/>
</dbReference>
<keyword evidence="11 14" id="KW-1133">Transmembrane helix</keyword>
<dbReference type="AlphaFoldDB" id="H5T7L2"/>
<evidence type="ECO:0000256" key="15">
    <source>
        <dbReference type="SAM" id="SignalP"/>
    </source>
</evidence>
<dbReference type="InterPro" id="IPR005467">
    <property type="entry name" value="His_kinase_dom"/>
</dbReference>
<evidence type="ECO:0000256" key="14">
    <source>
        <dbReference type="SAM" id="Phobius"/>
    </source>
</evidence>
<evidence type="ECO:0000256" key="9">
    <source>
        <dbReference type="ARBA" id="ARBA00022777"/>
    </source>
</evidence>
<reference evidence="18 19" key="2">
    <citation type="journal article" date="2017" name="Antonie Van Leeuwenhoek">
        <title>Rhizobium rhizosphaerae sp. nov., a novel species isolated from rice rhizosphere.</title>
        <authorList>
            <person name="Zhao J.J."/>
            <person name="Zhang J."/>
            <person name="Zhang R.J."/>
            <person name="Zhang C.W."/>
            <person name="Yin H.Q."/>
            <person name="Zhang X.X."/>
        </authorList>
    </citation>
    <scope>NUCLEOTIDE SEQUENCE [LARGE SCALE GENOMIC DNA]</scope>
    <source>
        <strain evidence="18 19">ACAM 611</strain>
    </source>
</reference>
<comment type="caution">
    <text evidence="18">The sequence shown here is derived from an EMBL/GenBank/DDBJ whole genome shotgun (WGS) entry which is preliminary data.</text>
</comment>
<keyword evidence="15" id="KW-0732">Signal</keyword>
<keyword evidence="4" id="KW-1003">Cell membrane</keyword>
<keyword evidence="13 14" id="KW-0472">Membrane</keyword>
<dbReference type="PANTHER" id="PTHR45528">
    <property type="entry name" value="SENSOR HISTIDINE KINASE CPXA"/>
    <property type="match status" value="1"/>
</dbReference>
<protein>
    <recommendedName>
        <fullName evidence="3">histidine kinase</fullName>
        <ecNumber evidence="3">2.7.13.3</ecNumber>
    </recommendedName>
</protein>
<dbReference type="InterPro" id="IPR003661">
    <property type="entry name" value="HisK_dim/P_dom"/>
</dbReference>
<keyword evidence="9 18" id="KW-0418">Kinase</keyword>
<dbReference type="EC" id="2.7.13.3" evidence="3"/>
<dbReference type="SMART" id="SM00388">
    <property type="entry name" value="HisKA"/>
    <property type="match status" value="1"/>
</dbReference>
<keyword evidence="12" id="KW-0902">Two-component regulatory system</keyword>
<keyword evidence="19" id="KW-1185">Reference proteome</keyword>
<evidence type="ECO:0000313" key="19">
    <source>
        <dbReference type="Proteomes" id="UP000053586"/>
    </source>
</evidence>
<dbReference type="InterPro" id="IPR004358">
    <property type="entry name" value="Sig_transdc_His_kin-like_C"/>
</dbReference>
<dbReference type="SUPFAM" id="SSF47384">
    <property type="entry name" value="Homodimeric domain of signal transducing histidine kinase"/>
    <property type="match status" value="1"/>
</dbReference>
<dbReference type="OrthoDB" id="9809766at2"/>
<dbReference type="GO" id="GO:0005524">
    <property type="term" value="F:ATP binding"/>
    <property type="evidence" value="ECO:0007669"/>
    <property type="project" value="UniProtKB-KW"/>
</dbReference>
<dbReference type="InterPro" id="IPR003660">
    <property type="entry name" value="HAMP_dom"/>
</dbReference>
<keyword evidence="7 14" id="KW-0812">Transmembrane</keyword>
<dbReference type="CDD" id="cd00082">
    <property type="entry name" value="HisKA"/>
    <property type="match status" value="1"/>
</dbReference>
<evidence type="ECO:0000256" key="6">
    <source>
        <dbReference type="ARBA" id="ARBA00022679"/>
    </source>
</evidence>
<gene>
    <name evidence="18" type="primary">kdpD</name>
    <name evidence="18" type="ORF">GPUN_0135</name>
</gene>
<dbReference type="Gene3D" id="3.30.565.10">
    <property type="entry name" value="Histidine kinase-like ATPase, C-terminal domain"/>
    <property type="match status" value="1"/>
</dbReference>
<evidence type="ECO:0000256" key="8">
    <source>
        <dbReference type="ARBA" id="ARBA00022741"/>
    </source>
</evidence>
<dbReference type="GO" id="GO:0005886">
    <property type="term" value="C:plasma membrane"/>
    <property type="evidence" value="ECO:0007669"/>
    <property type="project" value="UniProtKB-SubCell"/>
</dbReference>
<dbReference type="Pfam" id="PF02518">
    <property type="entry name" value="HATPase_c"/>
    <property type="match status" value="1"/>
</dbReference>
<comment type="catalytic activity">
    <reaction evidence="1">
        <text>ATP + protein L-histidine = ADP + protein N-phospho-L-histidine.</text>
        <dbReference type="EC" id="2.7.13.3"/>
    </reaction>
</comment>
<keyword evidence="10" id="KW-0067">ATP-binding</keyword>
<name>H5T7L2_9ALTE</name>
<dbReference type="Pfam" id="PF00672">
    <property type="entry name" value="HAMP"/>
    <property type="match status" value="1"/>
</dbReference>
<evidence type="ECO:0000256" key="13">
    <source>
        <dbReference type="ARBA" id="ARBA00023136"/>
    </source>
</evidence>
<feature type="chain" id="PRO_5003598871" description="histidine kinase" evidence="15">
    <location>
        <begin position="26"/>
        <end position="534"/>
    </location>
</feature>
<dbReference type="FunFam" id="3.30.565.10:FF:000006">
    <property type="entry name" value="Sensor histidine kinase WalK"/>
    <property type="match status" value="1"/>
</dbReference>
<reference evidence="18 19" key="1">
    <citation type="journal article" date="2012" name="J. Bacteriol.">
        <title>Genome sequence of proteorhodopsin-containing sea ice bacterium Glaciecola punicea ACAM 611T.</title>
        <authorList>
            <person name="Qin Q.-L."/>
            <person name="Xie B.-B."/>
            <person name="Shu Y.-L."/>
            <person name="Rong J.-C."/>
            <person name="Zhao D.-L."/>
            <person name="Zhang X.-Y."/>
            <person name="Chen X.-L."/>
            <person name="Zhou B.-C."/>
            <person name="Zhanga Y.-Z."/>
        </authorList>
    </citation>
    <scope>NUCLEOTIDE SEQUENCE [LARGE SCALE GENOMIC DNA]</scope>
    <source>
        <strain evidence="18 19">ACAM 611</strain>
    </source>
</reference>
<comment type="subcellular location">
    <subcellularLocation>
        <location evidence="2">Cell membrane</location>
        <topology evidence="2">Multi-pass membrane protein</topology>
    </subcellularLocation>
</comment>
<feature type="transmembrane region" description="Helical" evidence="14">
    <location>
        <begin position="190"/>
        <end position="211"/>
    </location>
</feature>
<feature type="domain" description="Histidine kinase" evidence="16">
    <location>
        <begin position="307"/>
        <end position="528"/>
    </location>
</feature>
<dbReference type="eggNOG" id="COG2205">
    <property type="taxonomic scope" value="Bacteria"/>
</dbReference>
<dbReference type="Pfam" id="PF00512">
    <property type="entry name" value="HisKA"/>
    <property type="match status" value="1"/>
</dbReference>
<organism evidence="18 19">
    <name type="scientific">Glaciecola punicea ACAM 611</name>
    <dbReference type="NCBI Taxonomy" id="1121923"/>
    <lineage>
        <taxon>Bacteria</taxon>
        <taxon>Pseudomonadati</taxon>
        <taxon>Pseudomonadota</taxon>
        <taxon>Gammaproteobacteria</taxon>
        <taxon>Alteromonadales</taxon>
        <taxon>Alteromonadaceae</taxon>
        <taxon>Glaciecola</taxon>
    </lineage>
</organism>
<feature type="domain" description="HAMP" evidence="17">
    <location>
        <begin position="215"/>
        <end position="267"/>
    </location>
</feature>
<dbReference type="SMART" id="SM00304">
    <property type="entry name" value="HAMP"/>
    <property type="match status" value="1"/>
</dbReference>
<dbReference type="SMART" id="SM00387">
    <property type="entry name" value="HATPase_c"/>
    <property type="match status" value="1"/>
</dbReference>
<sequence length="534" mass="59379">MQYSLKQRFAITATTLFLLVCLASAALLYTAQQYNFYIEQSVRVQQVYSSYRSVSDHTYRKLSALGQIVEENTLNNLNARYGNKEALRAALSGVRRSIVAKFAHLGDAADVVELEHFNKIELLAQEIISGSKLVREAVEKGQLEAAVVALTKLRSFEVEGSFIRLIDDAIDEELRKVRKTQLVVQDLNTLLSQLLGLIFFCSIFFGAFLLFTTWRALTRRLQTFESATGAYLAGNFSARVDNNVKDEFSGLAVALNSMASEVERQRQREKNTQENLEAIITSRTQELRTSNEKLEMISETRKQFLADISHELRTPLTIIQGEVDLALREPATTPEQFRTAFRRVKEQVLHTARFVQDLLFVARAEDGKAPIHKCTMSIVPLIVDICEDFAVIAAQNNINIVSRYPKNEIVANVDTSKIRQVFTILLDNAVRYSYQNSTIEVDIRASKTALIVEIKDTGIGLKYNETSQVFSRFYRGSEGSGKASGTGLGLPVAKAIVEAHAGTITLQGKSQGEAGEGSTATVTLPLALNNEATQ</sequence>
<evidence type="ECO:0000256" key="11">
    <source>
        <dbReference type="ARBA" id="ARBA00022989"/>
    </source>
</evidence>
<keyword evidence="8" id="KW-0547">Nucleotide-binding</keyword>
<dbReference type="Gene3D" id="6.10.340.10">
    <property type="match status" value="1"/>
</dbReference>
<keyword evidence="5" id="KW-0597">Phosphoprotein</keyword>
<evidence type="ECO:0000259" key="16">
    <source>
        <dbReference type="PROSITE" id="PS50109"/>
    </source>
</evidence>
<dbReference type="Proteomes" id="UP000053586">
    <property type="component" value="Unassembled WGS sequence"/>
</dbReference>
<feature type="signal peptide" evidence="15">
    <location>
        <begin position="1"/>
        <end position="25"/>
    </location>
</feature>
<dbReference type="InterPro" id="IPR050398">
    <property type="entry name" value="HssS/ArlS-like"/>
</dbReference>
<accession>H5T7L2</accession>
<dbReference type="PROSITE" id="PS50885">
    <property type="entry name" value="HAMP"/>
    <property type="match status" value="1"/>
</dbReference>
<dbReference type="RefSeq" id="WP_006002370.1">
    <property type="nucleotide sequence ID" value="NZ_BAET01000002.1"/>
</dbReference>
<evidence type="ECO:0000256" key="7">
    <source>
        <dbReference type="ARBA" id="ARBA00022692"/>
    </source>
</evidence>
<evidence type="ECO:0000256" key="10">
    <source>
        <dbReference type="ARBA" id="ARBA00022840"/>
    </source>
</evidence>
<evidence type="ECO:0000256" key="1">
    <source>
        <dbReference type="ARBA" id="ARBA00000085"/>
    </source>
</evidence>
<proteinExistence type="predicted"/>
<dbReference type="EMBL" id="BAET01000002">
    <property type="protein sequence ID" value="GAB54289.1"/>
    <property type="molecule type" value="Genomic_DNA"/>
</dbReference>
<evidence type="ECO:0000256" key="4">
    <source>
        <dbReference type="ARBA" id="ARBA00022475"/>
    </source>
</evidence>
<evidence type="ECO:0000313" key="18">
    <source>
        <dbReference type="EMBL" id="GAB54289.1"/>
    </source>
</evidence>
<dbReference type="PRINTS" id="PR00344">
    <property type="entry name" value="BCTRLSENSOR"/>
</dbReference>
<dbReference type="SUPFAM" id="SSF55874">
    <property type="entry name" value="ATPase domain of HSP90 chaperone/DNA topoisomerase II/histidine kinase"/>
    <property type="match status" value="1"/>
</dbReference>
<dbReference type="PANTHER" id="PTHR45528:SF1">
    <property type="entry name" value="SENSOR HISTIDINE KINASE CPXA"/>
    <property type="match status" value="1"/>
</dbReference>
<keyword evidence="6 18" id="KW-0808">Transferase</keyword>